<dbReference type="SMART" id="SM00228">
    <property type="entry name" value="PDZ"/>
    <property type="match status" value="1"/>
</dbReference>
<dbReference type="InterPro" id="IPR029045">
    <property type="entry name" value="ClpP/crotonase-like_dom_sf"/>
</dbReference>
<dbReference type="GO" id="GO:0007165">
    <property type="term" value="P:signal transduction"/>
    <property type="evidence" value="ECO:0007669"/>
    <property type="project" value="TreeGrafter"/>
</dbReference>
<feature type="domain" description="PDZ" evidence="7">
    <location>
        <begin position="79"/>
        <end position="147"/>
    </location>
</feature>
<evidence type="ECO:0000256" key="1">
    <source>
        <dbReference type="ARBA" id="ARBA00009179"/>
    </source>
</evidence>
<dbReference type="Gene3D" id="2.30.42.10">
    <property type="match status" value="1"/>
</dbReference>
<evidence type="ECO:0000313" key="9">
    <source>
        <dbReference type="Proteomes" id="UP000824014"/>
    </source>
</evidence>
<dbReference type="SMART" id="SM00245">
    <property type="entry name" value="TSPc"/>
    <property type="match status" value="1"/>
</dbReference>
<dbReference type="GO" id="GO:0004175">
    <property type="term" value="F:endopeptidase activity"/>
    <property type="evidence" value="ECO:0007669"/>
    <property type="project" value="TreeGrafter"/>
</dbReference>
<evidence type="ECO:0000256" key="2">
    <source>
        <dbReference type="ARBA" id="ARBA00022670"/>
    </source>
</evidence>
<keyword evidence="6" id="KW-0732">Signal</keyword>
<comment type="similarity">
    <text evidence="1 5">Belongs to the peptidase S41A family.</text>
</comment>
<dbReference type="GO" id="GO:0030288">
    <property type="term" value="C:outer membrane-bounded periplasmic space"/>
    <property type="evidence" value="ECO:0007669"/>
    <property type="project" value="TreeGrafter"/>
</dbReference>
<dbReference type="Pfam" id="PF17820">
    <property type="entry name" value="PDZ_6"/>
    <property type="match status" value="1"/>
</dbReference>
<dbReference type="PANTHER" id="PTHR32060:SF30">
    <property type="entry name" value="CARBOXY-TERMINAL PROCESSING PROTEASE CTPA"/>
    <property type="match status" value="1"/>
</dbReference>
<reference evidence="8" key="1">
    <citation type="journal article" date="2021" name="PeerJ">
        <title>Extensive microbial diversity within the chicken gut microbiome revealed by metagenomics and culture.</title>
        <authorList>
            <person name="Gilroy R."/>
            <person name="Ravi A."/>
            <person name="Getino M."/>
            <person name="Pursley I."/>
            <person name="Horton D.L."/>
            <person name="Alikhan N.F."/>
            <person name="Baker D."/>
            <person name="Gharbi K."/>
            <person name="Hall N."/>
            <person name="Watson M."/>
            <person name="Adriaenssens E.M."/>
            <person name="Foster-Nyarko E."/>
            <person name="Jarju S."/>
            <person name="Secka A."/>
            <person name="Antonio M."/>
            <person name="Oren A."/>
            <person name="Chaudhuri R.R."/>
            <person name="La Ragione R."/>
            <person name="Hildebrand F."/>
            <person name="Pallen M.J."/>
        </authorList>
    </citation>
    <scope>NUCLEOTIDE SEQUENCE</scope>
    <source>
        <strain evidence="8">ChiHjej11B10-19426</strain>
    </source>
</reference>
<dbReference type="InterPro" id="IPR036034">
    <property type="entry name" value="PDZ_sf"/>
</dbReference>
<dbReference type="InterPro" id="IPR005151">
    <property type="entry name" value="Tail-specific_protease"/>
</dbReference>
<evidence type="ECO:0000256" key="4">
    <source>
        <dbReference type="ARBA" id="ARBA00022825"/>
    </source>
</evidence>
<keyword evidence="3 5" id="KW-0378">Hydrolase</keyword>
<protein>
    <submittedName>
        <fullName evidence="8">S41 family peptidase</fullName>
    </submittedName>
</protein>
<keyword evidence="4 5" id="KW-0720">Serine protease</keyword>
<dbReference type="InterPro" id="IPR041489">
    <property type="entry name" value="PDZ_6"/>
</dbReference>
<feature type="signal peptide" evidence="6">
    <location>
        <begin position="1"/>
        <end position="21"/>
    </location>
</feature>
<name>A0A9D2DFD3_9BACT</name>
<evidence type="ECO:0000313" key="8">
    <source>
        <dbReference type="EMBL" id="HIZ15784.1"/>
    </source>
</evidence>
<evidence type="ECO:0000256" key="6">
    <source>
        <dbReference type="SAM" id="SignalP"/>
    </source>
</evidence>
<dbReference type="Gene3D" id="3.90.226.10">
    <property type="entry name" value="2-enoyl-CoA Hydratase, Chain A, domain 1"/>
    <property type="match status" value="1"/>
</dbReference>
<evidence type="ECO:0000256" key="3">
    <source>
        <dbReference type="ARBA" id="ARBA00022801"/>
    </source>
</evidence>
<organism evidence="8 9">
    <name type="scientific">Candidatus Tidjanibacter faecipullorum</name>
    <dbReference type="NCBI Taxonomy" id="2838766"/>
    <lineage>
        <taxon>Bacteria</taxon>
        <taxon>Pseudomonadati</taxon>
        <taxon>Bacteroidota</taxon>
        <taxon>Bacteroidia</taxon>
        <taxon>Bacteroidales</taxon>
        <taxon>Rikenellaceae</taxon>
        <taxon>Tidjanibacter</taxon>
    </lineage>
</organism>
<proteinExistence type="inferred from homology"/>
<dbReference type="Proteomes" id="UP000824014">
    <property type="component" value="Unassembled WGS sequence"/>
</dbReference>
<keyword evidence="2 5" id="KW-0645">Protease</keyword>
<evidence type="ECO:0000256" key="5">
    <source>
        <dbReference type="RuleBase" id="RU004404"/>
    </source>
</evidence>
<dbReference type="SUPFAM" id="SSF50156">
    <property type="entry name" value="PDZ domain-like"/>
    <property type="match status" value="1"/>
</dbReference>
<dbReference type="InterPro" id="IPR004447">
    <property type="entry name" value="Peptidase_S41A"/>
</dbReference>
<comment type="caution">
    <text evidence="8">The sequence shown here is derived from an EMBL/GenBank/DDBJ whole genome shotgun (WGS) entry which is preliminary data.</text>
</comment>
<dbReference type="Gene3D" id="3.30.750.44">
    <property type="match status" value="1"/>
</dbReference>
<dbReference type="NCBIfam" id="TIGR00225">
    <property type="entry name" value="prc"/>
    <property type="match status" value="1"/>
</dbReference>
<dbReference type="Pfam" id="PF03572">
    <property type="entry name" value="Peptidase_S41"/>
    <property type="match status" value="1"/>
</dbReference>
<dbReference type="PANTHER" id="PTHR32060">
    <property type="entry name" value="TAIL-SPECIFIC PROTEASE"/>
    <property type="match status" value="1"/>
</dbReference>
<dbReference type="CDD" id="cd06782">
    <property type="entry name" value="cpPDZ_CPP-like"/>
    <property type="match status" value="1"/>
</dbReference>
<dbReference type="GO" id="GO:0006508">
    <property type="term" value="P:proteolysis"/>
    <property type="evidence" value="ECO:0007669"/>
    <property type="project" value="UniProtKB-KW"/>
</dbReference>
<accession>A0A9D2DFD3</accession>
<evidence type="ECO:0000259" key="7">
    <source>
        <dbReference type="PROSITE" id="PS50106"/>
    </source>
</evidence>
<dbReference type="InterPro" id="IPR001478">
    <property type="entry name" value="PDZ"/>
</dbReference>
<dbReference type="AlphaFoldDB" id="A0A9D2DFD3"/>
<dbReference type="EMBL" id="DXCC01000029">
    <property type="protein sequence ID" value="HIZ15784.1"/>
    <property type="molecule type" value="Genomic_DNA"/>
</dbReference>
<gene>
    <name evidence="8" type="ORF">H9816_07750</name>
</gene>
<dbReference type="CDD" id="cd07560">
    <property type="entry name" value="Peptidase_S41_CPP"/>
    <property type="match status" value="1"/>
</dbReference>
<dbReference type="GO" id="GO:0008236">
    <property type="term" value="F:serine-type peptidase activity"/>
    <property type="evidence" value="ECO:0007669"/>
    <property type="project" value="UniProtKB-KW"/>
</dbReference>
<feature type="chain" id="PRO_5038701475" evidence="6">
    <location>
        <begin position="22"/>
        <end position="531"/>
    </location>
</feature>
<sequence>MKKTILALLFVALTSTGLTRAQDLPYAANYQKVKFEQFYDALNSLYVDTLNNAQLIEKAIVSILADLDPHSTYSSAEEMKAIKESFEGSFSGIGVEFDVIADTIFVVNTIPNGPSEDAGILPGDRIVSVDGRSCVGIARADVPQLLRGKKGSAISLGVARRGEPDLLLFRIVRDDIPIHTVDAAYMAAPRIGYIRVNRFAGNTMQEFRQAFRTLAPMDGLILDLRGNGGGLLDQAIELSEFFLPAGAEIVSTEGRNIRPTSYRSHRKEGFDGRLVILIDASSASGSEIVAGAIQDWDRGVILGQPSYGKGLVQRQLPLLDGSAVRITVARYHTPSGRVIQRPFTAGDAEGYYLDHLRRTYDDHYADSLNANAPAYRTLHTGRTVFGGGGIRPDLNVPLDTTRNYAYWNELIRNGVVNEYTNAYLETGRDRLLAACPTVEQYIASFTVTPEMLQVLEELGRQRGIVYQTGDRLEMLPDVQASLKALIARKIWGMTAYYLIINSANDPVYDRAVQLLEDPAAYDRLLAPAADR</sequence>
<reference evidence="8" key="2">
    <citation type="submission" date="2021-04" db="EMBL/GenBank/DDBJ databases">
        <authorList>
            <person name="Gilroy R."/>
        </authorList>
    </citation>
    <scope>NUCLEOTIDE SEQUENCE</scope>
    <source>
        <strain evidence="8">ChiHjej11B10-19426</strain>
    </source>
</reference>
<dbReference type="SUPFAM" id="SSF52096">
    <property type="entry name" value="ClpP/crotonase"/>
    <property type="match status" value="1"/>
</dbReference>
<dbReference type="PROSITE" id="PS50106">
    <property type="entry name" value="PDZ"/>
    <property type="match status" value="1"/>
</dbReference>